<dbReference type="PANTHER" id="PTHR32089">
    <property type="entry name" value="METHYL-ACCEPTING CHEMOTAXIS PROTEIN MCPB"/>
    <property type="match status" value="1"/>
</dbReference>
<gene>
    <name evidence="6" type="ORF">GCM10011352_08550</name>
</gene>
<dbReference type="PANTHER" id="PTHR32089:SF112">
    <property type="entry name" value="LYSOZYME-LIKE PROTEIN-RELATED"/>
    <property type="match status" value="1"/>
</dbReference>
<feature type="transmembrane region" description="Helical" evidence="4">
    <location>
        <begin position="42"/>
        <end position="61"/>
    </location>
</feature>
<dbReference type="Gene3D" id="1.10.287.950">
    <property type="entry name" value="Methyl-accepting chemotaxis protein"/>
    <property type="match status" value="1"/>
</dbReference>
<keyword evidence="4" id="KW-0472">Membrane</keyword>
<proteinExistence type="predicted"/>
<evidence type="ECO:0000313" key="6">
    <source>
        <dbReference type="EMBL" id="GGB85025.1"/>
    </source>
</evidence>
<evidence type="ECO:0000256" key="2">
    <source>
        <dbReference type="ARBA" id="ARBA00023224"/>
    </source>
</evidence>
<accession>A0ABQ1K2Y2</accession>
<sequence>MRWISYPVLLLLHQFGIRGMLGLLAVIAGSSATALLDTPWSLGPFLLLSAYLSIASLWLVLNEIRMLEAQSLTMQESADHRQSAQREYLLLGSIAQGIQLQLTRERRAQQLLQQKLDEISHSSHELEQSAVQVTRSAEQQRDAASTASAAVEELNVSILEVTHLADSSRQSSIEAGAQLEQSCSQLMALIKGISEMAQQALSTNELMRQLSINSQTINEMSTVIQGIADQTNLLSLNAAIEAARAGESGRGFSVVADEVRRLAKHSQESAAEISRTIEDIQTHIVSAGEQMSGLSSMAEISVHSSQEVRALLDNVRDLTDRLTEQVVQVAVSTEQQSQAVTEIATLADRVSQGNAENLRAADQAKTIAHHLAQLTE</sequence>
<name>A0ABQ1K2Y2_9GAMM</name>
<dbReference type="PROSITE" id="PS50111">
    <property type="entry name" value="CHEMOTAXIS_TRANSDUC_2"/>
    <property type="match status" value="1"/>
</dbReference>
<keyword evidence="7" id="KW-1185">Reference proteome</keyword>
<organism evidence="6 7">
    <name type="scientific">Marinobacterium zhoushanense</name>
    <dbReference type="NCBI Taxonomy" id="1679163"/>
    <lineage>
        <taxon>Bacteria</taxon>
        <taxon>Pseudomonadati</taxon>
        <taxon>Pseudomonadota</taxon>
        <taxon>Gammaproteobacteria</taxon>
        <taxon>Oceanospirillales</taxon>
        <taxon>Oceanospirillaceae</taxon>
        <taxon>Marinobacterium</taxon>
    </lineage>
</organism>
<evidence type="ECO:0000259" key="5">
    <source>
        <dbReference type="PROSITE" id="PS50111"/>
    </source>
</evidence>
<comment type="caution">
    <text evidence="6">The sequence shown here is derived from an EMBL/GenBank/DDBJ whole genome shotgun (WGS) entry which is preliminary data.</text>
</comment>
<keyword evidence="4" id="KW-1133">Transmembrane helix</keyword>
<keyword evidence="2 3" id="KW-0807">Transducer</keyword>
<comment type="subcellular location">
    <subcellularLocation>
        <location evidence="1">Membrane</location>
    </subcellularLocation>
</comment>
<dbReference type="Proteomes" id="UP000629025">
    <property type="component" value="Unassembled WGS sequence"/>
</dbReference>
<reference evidence="7" key="1">
    <citation type="journal article" date="2019" name="Int. J. Syst. Evol. Microbiol.">
        <title>The Global Catalogue of Microorganisms (GCM) 10K type strain sequencing project: providing services to taxonomists for standard genome sequencing and annotation.</title>
        <authorList>
            <consortium name="The Broad Institute Genomics Platform"/>
            <consortium name="The Broad Institute Genome Sequencing Center for Infectious Disease"/>
            <person name="Wu L."/>
            <person name="Ma J."/>
        </authorList>
    </citation>
    <scope>NUCLEOTIDE SEQUENCE [LARGE SCALE GENOMIC DNA]</scope>
    <source>
        <strain evidence="7">CGMCC 1.15341</strain>
    </source>
</reference>
<evidence type="ECO:0000313" key="7">
    <source>
        <dbReference type="Proteomes" id="UP000629025"/>
    </source>
</evidence>
<feature type="domain" description="Methyl-accepting transducer" evidence="5">
    <location>
        <begin position="115"/>
        <end position="351"/>
    </location>
</feature>
<dbReference type="SUPFAM" id="SSF58104">
    <property type="entry name" value="Methyl-accepting chemotaxis protein (MCP) signaling domain"/>
    <property type="match status" value="1"/>
</dbReference>
<dbReference type="EMBL" id="BMIJ01000002">
    <property type="protein sequence ID" value="GGB85025.1"/>
    <property type="molecule type" value="Genomic_DNA"/>
</dbReference>
<protein>
    <recommendedName>
        <fullName evidence="5">Methyl-accepting transducer domain-containing protein</fullName>
    </recommendedName>
</protein>
<dbReference type="InterPro" id="IPR004089">
    <property type="entry name" value="MCPsignal_dom"/>
</dbReference>
<keyword evidence="4" id="KW-0812">Transmembrane</keyword>
<evidence type="ECO:0000256" key="1">
    <source>
        <dbReference type="ARBA" id="ARBA00004370"/>
    </source>
</evidence>
<dbReference type="SMART" id="SM00283">
    <property type="entry name" value="MA"/>
    <property type="match status" value="1"/>
</dbReference>
<evidence type="ECO:0000256" key="4">
    <source>
        <dbReference type="SAM" id="Phobius"/>
    </source>
</evidence>
<dbReference type="Pfam" id="PF00015">
    <property type="entry name" value="MCPsignal"/>
    <property type="match status" value="1"/>
</dbReference>
<evidence type="ECO:0000256" key="3">
    <source>
        <dbReference type="PROSITE-ProRule" id="PRU00284"/>
    </source>
</evidence>